<dbReference type="Proteomes" id="UP000001589">
    <property type="component" value="Chromosome"/>
</dbReference>
<name>A2BYE3_PROM5</name>
<dbReference type="EMBL" id="CP000552">
    <property type="protein sequence ID" value="ABM72804.1"/>
    <property type="molecule type" value="Genomic_DNA"/>
</dbReference>
<reference evidence="1 2" key="1">
    <citation type="journal article" date="2007" name="PLoS Genet.">
        <title>Patterns and implications of gene gain and loss in the evolution of Prochlorococcus.</title>
        <authorList>
            <person name="Kettler G.C."/>
            <person name="Martiny A.C."/>
            <person name="Huang K."/>
            <person name="Zucker J."/>
            <person name="Coleman M.L."/>
            <person name="Rodrigue S."/>
            <person name="Chen F."/>
            <person name="Lapidus A."/>
            <person name="Ferriera S."/>
            <person name="Johnson J."/>
            <person name="Steglich C."/>
            <person name="Church G.M."/>
            <person name="Richardson P."/>
            <person name="Chisholm S.W."/>
        </authorList>
    </citation>
    <scope>NUCLEOTIDE SEQUENCE [LARGE SCALE GENOMIC DNA]</scope>
    <source>
        <strain evidence="1 2">MIT 9515</strain>
    </source>
</reference>
<dbReference type="AlphaFoldDB" id="A2BYE3"/>
<protein>
    <submittedName>
        <fullName evidence="1">Uncharacterized protein</fullName>
    </submittedName>
</protein>
<gene>
    <name evidence="1" type="ordered locus">P9515_15971</name>
</gene>
<dbReference type="RefSeq" id="WP_011820899.1">
    <property type="nucleotide sequence ID" value="NC_008817.1"/>
</dbReference>
<proteinExistence type="predicted"/>
<evidence type="ECO:0000313" key="1">
    <source>
        <dbReference type="EMBL" id="ABM72804.1"/>
    </source>
</evidence>
<dbReference type="HOGENOM" id="CLU_212763_0_0_3"/>
<dbReference type="STRING" id="167542.P9515_15971"/>
<organism evidence="1 2">
    <name type="scientific">Prochlorococcus marinus (strain MIT 9515)</name>
    <dbReference type="NCBI Taxonomy" id="167542"/>
    <lineage>
        <taxon>Bacteria</taxon>
        <taxon>Bacillati</taxon>
        <taxon>Cyanobacteriota</taxon>
        <taxon>Cyanophyceae</taxon>
        <taxon>Synechococcales</taxon>
        <taxon>Prochlorococcaceae</taxon>
        <taxon>Prochlorococcus</taxon>
    </lineage>
</organism>
<dbReference type="GeneID" id="79877526"/>
<accession>A2BYE3</accession>
<sequence>MSPSTKEFSDNFFEFYRQYQAKIPPHKITYIFKDNADRLDR</sequence>
<dbReference type="KEGG" id="pmc:P9515_15971"/>
<evidence type="ECO:0000313" key="2">
    <source>
        <dbReference type="Proteomes" id="UP000001589"/>
    </source>
</evidence>